<feature type="transmembrane region" description="Helical" evidence="6">
    <location>
        <begin position="35"/>
        <end position="53"/>
    </location>
</feature>
<feature type="transmembrane region" description="Helical" evidence="6">
    <location>
        <begin position="366"/>
        <end position="388"/>
    </location>
</feature>
<evidence type="ECO:0000259" key="7">
    <source>
        <dbReference type="Pfam" id="PF01490"/>
    </source>
</evidence>
<comment type="similarity">
    <text evidence="2">Belongs to the amino acid/polyamine transporter 2 family.</text>
</comment>
<feature type="transmembrane region" description="Helical" evidence="6">
    <location>
        <begin position="106"/>
        <end position="131"/>
    </location>
</feature>
<comment type="caution">
    <text evidence="8">The sequence shown here is derived from an EMBL/GenBank/DDBJ whole genome shotgun (WGS) entry which is preliminary data.</text>
</comment>
<keyword evidence="5 6" id="KW-0472">Membrane</keyword>
<dbReference type="PANTHER" id="PTHR22950">
    <property type="entry name" value="AMINO ACID TRANSPORTER"/>
    <property type="match status" value="1"/>
</dbReference>
<keyword evidence="3 6" id="KW-0812">Transmembrane</keyword>
<proteinExistence type="inferred from homology"/>
<evidence type="ECO:0000256" key="4">
    <source>
        <dbReference type="ARBA" id="ARBA00022989"/>
    </source>
</evidence>
<evidence type="ECO:0000256" key="5">
    <source>
        <dbReference type="ARBA" id="ARBA00023136"/>
    </source>
</evidence>
<keyword evidence="4 6" id="KW-1133">Transmembrane helix</keyword>
<evidence type="ECO:0000256" key="6">
    <source>
        <dbReference type="SAM" id="Phobius"/>
    </source>
</evidence>
<name>A0ABR2WGU8_9FUNG</name>
<feature type="domain" description="Amino acid transporter transmembrane" evidence="7">
    <location>
        <begin position="31"/>
        <end position="419"/>
    </location>
</feature>
<dbReference type="EMBL" id="JASJQH010001850">
    <property type="protein sequence ID" value="KAK9760729.1"/>
    <property type="molecule type" value="Genomic_DNA"/>
</dbReference>
<sequence length="428" mass="47230">MSEKLGPQEKFDSSDHSVELNDNGHEVGHVSNFSTYFNIVCVIAGTGVLQMGYSFTQSGWFASIITVLCCLLCIYTGHLIILCLYHDKKTRLSGYSAVGEAAFGKPGYYIVHGFTLWFYFGVGCIFIMLIATNLKELVDYAGASINLKVWTIISTAIICIPFILYKTMKEVHLLAVFGALSTLFTVIVIVIVGLSDRNKFSEASGHDNTGHKFVIASGLPITLASISLSFGGSPVFPSIEKTMRSPKAWTPVLTLAMLTTLIMYMAAGVFSYLSYGQSTQSPVFNSFEMTGITIAARIAITLHIIFASPILLITFALDIEKYLHIDREHMGKWKEFTFRVLLRAALMVIFCLVSMFVPAIGDFMSLIGALMNTQIIFVFPVAFFLKLFGWRNVGWVHLVLCALTMVVGWLSCVIGTIDSIKNLIHSLS</sequence>
<organism evidence="8 9">
    <name type="scientific">Basidiobolus ranarum</name>
    <dbReference type="NCBI Taxonomy" id="34480"/>
    <lineage>
        <taxon>Eukaryota</taxon>
        <taxon>Fungi</taxon>
        <taxon>Fungi incertae sedis</taxon>
        <taxon>Zoopagomycota</taxon>
        <taxon>Entomophthoromycotina</taxon>
        <taxon>Basidiobolomycetes</taxon>
        <taxon>Basidiobolales</taxon>
        <taxon>Basidiobolaceae</taxon>
        <taxon>Basidiobolus</taxon>
    </lineage>
</organism>
<dbReference type="Proteomes" id="UP001479436">
    <property type="component" value="Unassembled WGS sequence"/>
</dbReference>
<feature type="transmembrane region" description="Helical" evidence="6">
    <location>
        <begin position="294"/>
        <end position="319"/>
    </location>
</feature>
<comment type="subcellular location">
    <subcellularLocation>
        <location evidence="1">Membrane</location>
        <topology evidence="1">Multi-pass membrane protein</topology>
    </subcellularLocation>
</comment>
<evidence type="ECO:0000313" key="8">
    <source>
        <dbReference type="EMBL" id="KAK9760729.1"/>
    </source>
</evidence>
<evidence type="ECO:0000256" key="1">
    <source>
        <dbReference type="ARBA" id="ARBA00004141"/>
    </source>
</evidence>
<gene>
    <name evidence="8" type="ORF">K7432_014933</name>
</gene>
<feature type="transmembrane region" description="Helical" evidence="6">
    <location>
        <begin position="143"/>
        <end position="164"/>
    </location>
</feature>
<accession>A0ABR2WGU8</accession>
<feature type="transmembrane region" description="Helical" evidence="6">
    <location>
        <begin position="395"/>
        <end position="417"/>
    </location>
</feature>
<dbReference type="InterPro" id="IPR013057">
    <property type="entry name" value="AA_transpt_TM"/>
</dbReference>
<reference evidence="8 9" key="1">
    <citation type="submission" date="2023-04" db="EMBL/GenBank/DDBJ databases">
        <title>Genome of Basidiobolus ranarum AG-B5.</title>
        <authorList>
            <person name="Stajich J.E."/>
            <person name="Carter-House D."/>
            <person name="Gryganskyi A."/>
        </authorList>
    </citation>
    <scope>NUCLEOTIDE SEQUENCE [LARGE SCALE GENOMIC DNA]</scope>
    <source>
        <strain evidence="8 9">AG-B5</strain>
    </source>
</reference>
<feature type="transmembrane region" description="Helical" evidence="6">
    <location>
        <begin position="214"/>
        <end position="236"/>
    </location>
</feature>
<dbReference type="Pfam" id="PF01490">
    <property type="entry name" value="Aa_trans"/>
    <property type="match status" value="1"/>
</dbReference>
<evidence type="ECO:0000256" key="3">
    <source>
        <dbReference type="ARBA" id="ARBA00022692"/>
    </source>
</evidence>
<feature type="transmembrane region" description="Helical" evidence="6">
    <location>
        <begin position="171"/>
        <end position="194"/>
    </location>
</feature>
<protein>
    <recommendedName>
        <fullName evidence="7">Amino acid transporter transmembrane domain-containing protein</fullName>
    </recommendedName>
</protein>
<feature type="transmembrane region" description="Helical" evidence="6">
    <location>
        <begin position="248"/>
        <end position="274"/>
    </location>
</feature>
<feature type="transmembrane region" description="Helical" evidence="6">
    <location>
        <begin position="340"/>
        <end position="360"/>
    </location>
</feature>
<evidence type="ECO:0000313" key="9">
    <source>
        <dbReference type="Proteomes" id="UP001479436"/>
    </source>
</evidence>
<evidence type="ECO:0000256" key="2">
    <source>
        <dbReference type="ARBA" id="ARBA00008066"/>
    </source>
</evidence>
<dbReference type="Gene3D" id="1.20.1740.10">
    <property type="entry name" value="Amino acid/polyamine transporter I"/>
    <property type="match status" value="1"/>
</dbReference>
<keyword evidence="9" id="KW-1185">Reference proteome</keyword>
<feature type="transmembrane region" description="Helical" evidence="6">
    <location>
        <begin position="59"/>
        <end position="85"/>
    </location>
</feature>